<dbReference type="EMBL" id="CP042810">
    <property type="protein sequence ID" value="QEE86865.1"/>
    <property type="molecule type" value="Genomic_DNA"/>
</dbReference>
<evidence type="ECO:0008006" key="3">
    <source>
        <dbReference type="Google" id="ProtNLM"/>
    </source>
</evidence>
<evidence type="ECO:0000313" key="1">
    <source>
        <dbReference type="EMBL" id="QEE86865.1"/>
    </source>
</evidence>
<reference evidence="1 2" key="1">
    <citation type="submission" date="2019-08" db="EMBL/GenBank/DDBJ databases">
        <title>Acetobacter oryzioeni sp. nov., isolated from Korean rice wine vinegar.</title>
        <authorList>
            <person name="Baek J.H."/>
            <person name="Kim K.H."/>
            <person name="Jeon C.O."/>
            <person name="Han D.M."/>
        </authorList>
    </citation>
    <scope>NUCLEOTIDE SEQUENCE [LARGE SCALE GENOMIC DNA]</scope>
    <source>
        <strain evidence="1 2">B6</strain>
        <plasmid evidence="1 2">unnamed2</plasmid>
    </source>
</reference>
<keyword evidence="2" id="KW-1185">Reference proteome</keyword>
<evidence type="ECO:0000313" key="2">
    <source>
        <dbReference type="Proteomes" id="UP000287027"/>
    </source>
</evidence>
<name>A0A5B9GTL9_9PROT</name>
<organism evidence="1 2">
    <name type="scientific">Acetobacter oryzoeni</name>
    <dbReference type="NCBI Taxonomy" id="2500548"/>
    <lineage>
        <taxon>Bacteria</taxon>
        <taxon>Pseudomonadati</taxon>
        <taxon>Pseudomonadota</taxon>
        <taxon>Alphaproteobacteria</taxon>
        <taxon>Acetobacterales</taxon>
        <taxon>Acetobacteraceae</taxon>
        <taxon>Acetobacter</taxon>
    </lineage>
</organism>
<dbReference type="Proteomes" id="UP000287027">
    <property type="component" value="Plasmid unnamed2"/>
</dbReference>
<geneLocation type="plasmid" evidence="1 2">
    <name>unnamed2</name>
</geneLocation>
<proteinExistence type="predicted"/>
<dbReference type="KEGG" id="aoy:EOV40_014180"/>
<dbReference type="AlphaFoldDB" id="A0A5B9GTL9"/>
<accession>A0A5B9GTL9</accession>
<keyword evidence="1" id="KW-0614">Plasmid</keyword>
<sequence>MAADHDNEYMMIDSTTVRAHQQRAGARKKERRSGHQTILWWPDYQNPCHLYLDNIRSPFAFETQEA</sequence>
<gene>
    <name evidence="1" type="ORF">EOV40_014180</name>
</gene>
<protein>
    <recommendedName>
        <fullName evidence="3">Transposase</fullName>
    </recommendedName>
</protein>